<dbReference type="PANTHER" id="PTHR43420">
    <property type="entry name" value="ACETYLTRANSFERASE"/>
    <property type="match status" value="1"/>
</dbReference>
<protein>
    <submittedName>
        <fullName evidence="4">GNAT family N-acetyltransferase</fullName>
    </submittedName>
</protein>
<evidence type="ECO:0000256" key="1">
    <source>
        <dbReference type="ARBA" id="ARBA00022679"/>
    </source>
</evidence>
<name>A0A6P1T6N8_9RHOB</name>
<gene>
    <name evidence="4" type="ORF">GO499_17665</name>
</gene>
<evidence type="ECO:0000259" key="3">
    <source>
        <dbReference type="PROSITE" id="PS51186"/>
    </source>
</evidence>
<evidence type="ECO:0000313" key="5">
    <source>
        <dbReference type="Proteomes" id="UP000464495"/>
    </source>
</evidence>
<dbReference type="SUPFAM" id="SSF55729">
    <property type="entry name" value="Acyl-CoA N-acyltransferases (Nat)"/>
    <property type="match status" value="1"/>
</dbReference>
<dbReference type="PROSITE" id="PS51186">
    <property type="entry name" value="GNAT"/>
    <property type="match status" value="1"/>
</dbReference>
<keyword evidence="5" id="KW-1185">Reference proteome</keyword>
<evidence type="ECO:0000256" key="2">
    <source>
        <dbReference type="ARBA" id="ARBA00023315"/>
    </source>
</evidence>
<dbReference type="Gene3D" id="3.40.630.30">
    <property type="match status" value="1"/>
</dbReference>
<reference evidence="4 5" key="1">
    <citation type="submission" date="2019-12" db="EMBL/GenBank/DDBJ databases">
        <title>Complete genome sequence of Algicella marina strain 9Alg 56(T) isolated from the red alga Tichocarpus crinitus.</title>
        <authorList>
            <person name="Kim S.-G."/>
            <person name="Nedashkovskaya O.I."/>
        </authorList>
    </citation>
    <scope>NUCLEOTIDE SEQUENCE [LARGE SCALE GENOMIC DNA]</scope>
    <source>
        <strain evidence="4 5">9Alg 56</strain>
    </source>
</reference>
<dbReference type="CDD" id="cd04301">
    <property type="entry name" value="NAT_SF"/>
    <property type="match status" value="1"/>
</dbReference>
<keyword evidence="1 4" id="KW-0808">Transferase</keyword>
<organism evidence="4 5">
    <name type="scientific">Algicella marina</name>
    <dbReference type="NCBI Taxonomy" id="2683284"/>
    <lineage>
        <taxon>Bacteria</taxon>
        <taxon>Pseudomonadati</taxon>
        <taxon>Pseudomonadota</taxon>
        <taxon>Alphaproteobacteria</taxon>
        <taxon>Rhodobacterales</taxon>
        <taxon>Paracoccaceae</taxon>
        <taxon>Algicella</taxon>
    </lineage>
</organism>
<dbReference type="Pfam" id="PF00583">
    <property type="entry name" value="Acetyltransf_1"/>
    <property type="match status" value="1"/>
</dbReference>
<dbReference type="InterPro" id="IPR050680">
    <property type="entry name" value="YpeA/RimI_acetyltransf"/>
</dbReference>
<proteinExistence type="predicted"/>
<dbReference type="InterPro" id="IPR000182">
    <property type="entry name" value="GNAT_dom"/>
</dbReference>
<evidence type="ECO:0000313" key="4">
    <source>
        <dbReference type="EMBL" id="QHQ37481.1"/>
    </source>
</evidence>
<dbReference type="GO" id="GO:0016747">
    <property type="term" value="F:acyltransferase activity, transferring groups other than amino-acyl groups"/>
    <property type="evidence" value="ECO:0007669"/>
    <property type="project" value="InterPro"/>
</dbReference>
<dbReference type="EMBL" id="CP046620">
    <property type="protein sequence ID" value="QHQ37481.1"/>
    <property type="molecule type" value="Genomic_DNA"/>
</dbReference>
<feature type="domain" description="N-acetyltransferase" evidence="3">
    <location>
        <begin position="71"/>
        <end position="221"/>
    </location>
</feature>
<dbReference type="Proteomes" id="UP000464495">
    <property type="component" value="Chromosome"/>
</dbReference>
<dbReference type="KEGG" id="amaq:GO499_17665"/>
<sequence>MREAGGWMLRRGAGGGQRVSAASQVAEDAEIGFAEAEMAAMGQKPLFMIRPDDGELDAALDRRGYAVKDPVAVLASTPDALEPARAGRSVVVSDGILAVQAEIWAQGGIGPERLAVMGRAACPTRTLLGRDGDVPAATAFMGIHEGIAMLHGLEVLPAHRGKGLGKLMMAGAARVAQEAGAREIAVLVVRDNVGASALYNSLGMGERTGYHYRTAPDPKGE</sequence>
<keyword evidence="2" id="KW-0012">Acyltransferase</keyword>
<dbReference type="AlphaFoldDB" id="A0A6P1T6N8"/>
<dbReference type="InterPro" id="IPR016181">
    <property type="entry name" value="Acyl_CoA_acyltransferase"/>
</dbReference>
<accession>A0A6P1T6N8</accession>